<sequence>MDTIIHPHLKRLARAYNDVGVIRISAADDFATKPAVGPEVEHIPVGTANIETWHDDEFVETLDDWYLTDLRTTMGKYRRNPGMMRPVRPDNTTGLGYENYATGMPFHPPCFEVYKRASLNRYGFIDIDGLMQWFYREVDSQSFYKFPRHTTVMRGGEHKWLHNMGDEFLAANPCFVPGLQDILDSVQDGSDFDKGPTIDLGASTPKCKGDILSKLPQELKLEILLD</sequence>
<evidence type="ECO:0000313" key="1">
    <source>
        <dbReference type="EMBL" id="KAJ4251482.1"/>
    </source>
</evidence>
<dbReference type="AlphaFoldDB" id="A0A9W8VCD1"/>
<accession>A0A9W8VCD1</accession>
<evidence type="ECO:0000313" key="2">
    <source>
        <dbReference type="Proteomes" id="UP001152049"/>
    </source>
</evidence>
<reference evidence="1" key="1">
    <citation type="submission" date="2022-09" db="EMBL/GenBank/DDBJ databases">
        <title>Fusarium specimens isolated from Avocado Roots.</title>
        <authorList>
            <person name="Stajich J."/>
            <person name="Roper C."/>
            <person name="Heimlech-Rivalta G."/>
        </authorList>
    </citation>
    <scope>NUCLEOTIDE SEQUENCE</scope>
    <source>
        <strain evidence="1">CF00136</strain>
    </source>
</reference>
<gene>
    <name evidence="1" type="ORF">NW762_011467</name>
</gene>
<comment type="caution">
    <text evidence="1">The sequence shown here is derived from an EMBL/GenBank/DDBJ whole genome shotgun (WGS) entry which is preliminary data.</text>
</comment>
<dbReference type="Proteomes" id="UP001152049">
    <property type="component" value="Unassembled WGS sequence"/>
</dbReference>
<dbReference type="OrthoDB" id="40579at2759"/>
<protein>
    <submittedName>
        <fullName evidence="1">Uncharacterized protein</fullName>
    </submittedName>
</protein>
<name>A0A9W8VCD1_9HYPO</name>
<keyword evidence="2" id="KW-1185">Reference proteome</keyword>
<proteinExistence type="predicted"/>
<organism evidence="1 2">
    <name type="scientific">Fusarium torreyae</name>
    <dbReference type="NCBI Taxonomy" id="1237075"/>
    <lineage>
        <taxon>Eukaryota</taxon>
        <taxon>Fungi</taxon>
        <taxon>Dikarya</taxon>
        <taxon>Ascomycota</taxon>
        <taxon>Pezizomycotina</taxon>
        <taxon>Sordariomycetes</taxon>
        <taxon>Hypocreomycetidae</taxon>
        <taxon>Hypocreales</taxon>
        <taxon>Nectriaceae</taxon>
        <taxon>Fusarium</taxon>
    </lineage>
</organism>
<dbReference type="EMBL" id="JAOQAZ010000028">
    <property type="protein sequence ID" value="KAJ4251482.1"/>
    <property type="molecule type" value="Genomic_DNA"/>
</dbReference>